<gene>
    <name evidence="21" type="ORF">LTR32_000038</name>
</gene>
<proteinExistence type="predicted"/>
<dbReference type="CDD" id="cd05233">
    <property type="entry name" value="SDR_c"/>
    <property type="match status" value="1"/>
</dbReference>
<keyword evidence="22" id="KW-1185">Reference proteome</keyword>
<evidence type="ECO:0000256" key="20">
    <source>
        <dbReference type="ARBA" id="ARBA00049559"/>
    </source>
</evidence>
<keyword evidence="8" id="KW-0443">Lipid metabolism</keyword>
<organism evidence="21 22">
    <name type="scientific">Rachicladosporium monterosium</name>
    <dbReference type="NCBI Taxonomy" id="1507873"/>
    <lineage>
        <taxon>Eukaryota</taxon>
        <taxon>Fungi</taxon>
        <taxon>Dikarya</taxon>
        <taxon>Ascomycota</taxon>
        <taxon>Pezizomycotina</taxon>
        <taxon>Dothideomycetes</taxon>
        <taxon>Dothideomycetidae</taxon>
        <taxon>Cladosporiales</taxon>
        <taxon>Cladosporiaceae</taxon>
        <taxon>Rachicladosporium</taxon>
    </lineage>
</organism>
<evidence type="ECO:0000256" key="1">
    <source>
        <dbReference type="ARBA" id="ARBA00004275"/>
    </source>
</evidence>
<dbReference type="InterPro" id="IPR052388">
    <property type="entry name" value="Peroxisomal_t2-enoyl-CoA_red"/>
</dbReference>
<comment type="subcellular location">
    <subcellularLocation>
        <location evidence="1">Peroxisome</location>
    </subcellularLocation>
</comment>
<evidence type="ECO:0000256" key="9">
    <source>
        <dbReference type="ARBA" id="ARBA00023140"/>
    </source>
</evidence>
<keyword evidence="5" id="KW-0276">Fatty acid metabolism</keyword>
<dbReference type="Proteomes" id="UP001308179">
    <property type="component" value="Unassembled WGS sequence"/>
</dbReference>
<keyword evidence="7" id="KW-0560">Oxidoreductase</keyword>
<evidence type="ECO:0000256" key="11">
    <source>
        <dbReference type="ARBA" id="ARBA00037124"/>
    </source>
</evidence>
<comment type="caution">
    <text evidence="21">The sequence shown here is derived from an EMBL/GenBank/DDBJ whole genome shotgun (WGS) entry which is preliminary data.</text>
</comment>
<dbReference type="Gene3D" id="3.40.50.720">
    <property type="entry name" value="NAD(P)-binding Rossmann-like Domain"/>
    <property type="match status" value="1"/>
</dbReference>
<dbReference type="PRINTS" id="PR00081">
    <property type="entry name" value="GDHRDH"/>
</dbReference>
<evidence type="ECO:0000256" key="17">
    <source>
        <dbReference type="ARBA" id="ARBA00049108"/>
    </source>
</evidence>
<evidence type="ECO:0000256" key="5">
    <source>
        <dbReference type="ARBA" id="ARBA00022832"/>
    </source>
</evidence>
<evidence type="ECO:0000256" key="12">
    <source>
        <dbReference type="ARBA" id="ARBA00038622"/>
    </source>
</evidence>
<dbReference type="SUPFAM" id="SSF51735">
    <property type="entry name" value="NAD(P)-binding Rossmann-fold domains"/>
    <property type="match status" value="1"/>
</dbReference>
<keyword evidence="9" id="KW-0576">Peroxisome</keyword>
<name>A0ABR0LIB1_9PEZI</name>
<comment type="function">
    <text evidence="11">Participates in chain elongation of fatty acids. Catalyzes the reduction of trans-2-enoyl-CoAs of varying chain lengths from 6:1 to 16:1, having maximum activity with 10:1 CoA. Has no 2,4-dienoyl-CoA reductase activity.</text>
</comment>
<evidence type="ECO:0000313" key="22">
    <source>
        <dbReference type="Proteomes" id="UP001308179"/>
    </source>
</evidence>
<keyword evidence="10" id="KW-0275">Fatty acid biosynthesis</keyword>
<dbReference type="PANTHER" id="PTHR24317:SF7">
    <property type="entry name" value="PEROXISOMAL TRANS-2-ENOYL-COA REDUCTASE"/>
    <property type="match status" value="1"/>
</dbReference>
<evidence type="ECO:0000313" key="21">
    <source>
        <dbReference type="EMBL" id="KAK5148680.1"/>
    </source>
</evidence>
<evidence type="ECO:0000256" key="7">
    <source>
        <dbReference type="ARBA" id="ARBA00023002"/>
    </source>
</evidence>
<comment type="pathway">
    <text evidence="2">Lipid metabolism.</text>
</comment>
<evidence type="ECO:0000256" key="13">
    <source>
        <dbReference type="ARBA" id="ARBA00038849"/>
    </source>
</evidence>
<accession>A0ABR0LIB1</accession>
<protein>
    <recommendedName>
        <fullName evidence="14">Peroxisomal trans-2-enoyl-CoA reductase</fullName>
        <ecNumber evidence="13">1.3.1.38</ecNumber>
    </recommendedName>
</protein>
<dbReference type="EMBL" id="JAVRRR010000001">
    <property type="protein sequence ID" value="KAK5148680.1"/>
    <property type="molecule type" value="Genomic_DNA"/>
</dbReference>
<comment type="subunit">
    <text evidence="12">Interacts with PEX5, probably required to target it into peroxisomes.</text>
</comment>
<keyword evidence="3" id="KW-0444">Lipid biosynthesis</keyword>
<dbReference type="InterPro" id="IPR036291">
    <property type="entry name" value="NAD(P)-bd_dom_sf"/>
</dbReference>
<keyword evidence="6" id="KW-0521">NADP</keyword>
<evidence type="ECO:0000256" key="14">
    <source>
        <dbReference type="ARBA" id="ARBA00041063"/>
    </source>
</evidence>
<comment type="catalytic activity">
    <reaction evidence="17">
        <text>(2E)-hexenoyl-CoA + NADPH + H(+) = hexanoyl-CoA + NADP(+)</text>
        <dbReference type="Rhea" id="RHEA:44956"/>
        <dbReference type="ChEBI" id="CHEBI:15378"/>
        <dbReference type="ChEBI" id="CHEBI:57783"/>
        <dbReference type="ChEBI" id="CHEBI:58349"/>
        <dbReference type="ChEBI" id="CHEBI:62077"/>
        <dbReference type="ChEBI" id="CHEBI:62620"/>
    </reaction>
    <physiologicalReaction direction="left-to-right" evidence="17">
        <dbReference type="Rhea" id="RHEA:44957"/>
    </physiologicalReaction>
</comment>
<evidence type="ECO:0000256" key="16">
    <source>
        <dbReference type="ARBA" id="ARBA00048686"/>
    </source>
</evidence>
<dbReference type="EC" id="1.3.1.38" evidence="13"/>
<keyword evidence="4" id="KW-0597">Phosphoprotein</keyword>
<comment type="catalytic activity">
    <reaction evidence="15">
        <text>(2E)-dodecenoyl-CoA + NADPH + H(+) = dodecanoyl-CoA + NADP(+)</text>
        <dbReference type="Rhea" id="RHEA:44964"/>
        <dbReference type="ChEBI" id="CHEBI:15378"/>
        <dbReference type="ChEBI" id="CHEBI:57330"/>
        <dbReference type="ChEBI" id="CHEBI:57375"/>
        <dbReference type="ChEBI" id="CHEBI:57783"/>
        <dbReference type="ChEBI" id="CHEBI:58349"/>
    </reaction>
    <physiologicalReaction direction="left-to-right" evidence="15">
        <dbReference type="Rhea" id="RHEA:44965"/>
    </physiologicalReaction>
</comment>
<evidence type="ECO:0000256" key="6">
    <source>
        <dbReference type="ARBA" id="ARBA00022857"/>
    </source>
</evidence>
<evidence type="ECO:0000256" key="10">
    <source>
        <dbReference type="ARBA" id="ARBA00023160"/>
    </source>
</evidence>
<dbReference type="PANTHER" id="PTHR24317">
    <property type="entry name" value="PEROXISOMAL TRANS-2-ENOYL-COA REDUCTASE"/>
    <property type="match status" value="1"/>
</dbReference>
<comment type="catalytic activity">
    <reaction evidence="19">
        <text>(2E)-decenoyl-CoA + NADPH + H(+) = decanoyl-CoA + NADP(+)</text>
        <dbReference type="Rhea" id="RHEA:44960"/>
        <dbReference type="ChEBI" id="CHEBI:15378"/>
        <dbReference type="ChEBI" id="CHEBI:57783"/>
        <dbReference type="ChEBI" id="CHEBI:58349"/>
        <dbReference type="ChEBI" id="CHEBI:61406"/>
        <dbReference type="ChEBI" id="CHEBI:61430"/>
    </reaction>
    <physiologicalReaction direction="left-to-right" evidence="19">
        <dbReference type="Rhea" id="RHEA:44961"/>
    </physiologicalReaction>
</comment>
<sequence length="344" mass="35888">MNGHPPESESEHFSPYRQDGKLYGFVCIVTGATQPVGRAIVTELATHGAACIYACSSPGDDSAGQLAEEVQKVSPSTKVIGYPFGLASEEETLGLIDDVLNTWGRLDVYVTSSGLLGPSSITETTPADLYKLFEANSMAPFFALKYAPPAMAKTTPKGSYPNAAPKDRAYGSIVVVSSVASTYGGCWGAGYTMTCHAALGVVRAGVATLKGTGVRINCISPGQIDIGVDLKGFDMRGLSAQFPPSSLQSGEGRKEIVGLERAGVPGEVGRVAGFLASSFSPVSIVYKLGVNNTVLAIYVQHLSSIYVGVTIVNIQESGLSANDLKSTPRAISPLHTLPSTQSTT</sequence>
<comment type="catalytic activity">
    <reaction evidence="18">
        <text>a (2E)-enoyl-CoA + NADPH + H(+) = a 2,3-saturated acyl-CoA + NADP(+)</text>
        <dbReference type="Rhea" id="RHEA:33763"/>
        <dbReference type="ChEBI" id="CHEBI:15378"/>
        <dbReference type="ChEBI" id="CHEBI:57783"/>
        <dbReference type="ChEBI" id="CHEBI:58349"/>
        <dbReference type="ChEBI" id="CHEBI:58856"/>
        <dbReference type="ChEBI" id="CHEBI:65111"/>
        <dbReference type="EC" id="1.3.1.38"/>
    </reaction>
    <physiologicalReaction direction="left-to-right" evidence="18">
        <dbReference type="Rhea" id="RHEA:33764"/>
    </physiologicalReaction>
</comment>
<evidence type="ECO:0000256" key="8">
    <source>
        <dbReference type="ARBA" id="ARBA00023098"/>
    </source>
</evidence>
<comment type="catalytic activity">
    <reaction evidence="16">
        <text>(2E)-tetradecenoyl-CoA + NADPH + H(+) = tetradecanoyl-CoA + NADP(+)</text>
        <dbReference type="Rhea" id="RHEA:44968"/>
        <dbReference type="ChEBI" id="CHEBI:15378"/>
        <dbReference type="ChEBI" id="CHEBI:57385"/>
        <dbReference type="ChEBI" id="CHEBI:57783"/>
        <dbReference type="ChEBI" id="CHEBI:58349"/>
        <dbReference type="ChEBI" id="CHEBI:61405"/>
    </reaction>
    <physiologicalReaction direction="left-to-right" evidence="16">
        <dbReference type="Rhea" id="RHEA:44969"/>
    </physiologicalReaction>
</comment>
<reference evidence="21 22" key="1">
    <citation type="submission" date="2023-08" db="EMBL/GenBank/DDBJ databases">
        <title>Black Yeasts Isolated from many extreme environments.</title>
        <authorList>
            <person name="Coleine C."/>
            <person name="Stajich J.E."/>
            <person name="Selbmann L."/>
        </authorList>
    </citation>
    <scope>NUCLEOTIDE SEQUENCE [LARGE SCALE GENOMIC DNA]</scope>
    <source>
        <strain evidence="21 22">CCFEE 5386</strain>
    </source>
</reference>
<comment type="catalytic activity">
    <reaction evidence="20">
        <text>(2E)-octenoyl-CoA + NADPH + H(+) = octanoyl-CoA + NADP(+)</text>
        <dbReference type="Rhea" id="RHEA:44952"/>
        <dbReference type="ChEBI" id="CHEBI:15378"/>
        <dbReference type="ChEBI" id="CHEBI:57386"/>
        <dbReference type="ChEBI" id="CHEBI:57783"/>
        <dbReference type="ChEBI" id="CHEBI:58349"/>
        <dbReference type="ChEBI" id="CHEBI:62242"/>
    </reaction>
    <physiologicalReaction direction="left-to-right" evidence="20">
        <dbReference type="Rhea" id="RHEA:44953"/>
    </physiologicalReaction>
</comment>
<evidence type="ECO:0000256" key="18">
    <source>
        <dbReference type="ARBA" id="ARBA00049251"/>
    </source>
</evidence>
<dbReference type="InterPro" id="IPR002347">
    <property type="entry name" value="SDR_fam"/>
</dbReference>
<dbReference type="Pfam" id="PF00106">
    <property type="entry name" value="adh_short"/>
    <property type="match status" value="1"/>
</dbReference>
<evidence type="ECO:0000256" key="2">
    <source>
        <dbReference type="ARBA" id="ARBA00005189"/>
    </source>
</evidence>
<evidence type="ECO:0000256" key="4">
    <source>
        <dbReference type="ARBA" id="ARBA00022553"/>
    </source>
</evidence>
<evidence type="ECO:0000256" key="3">
    <source>
        <dbReference type="ARBA" id="ARBA00022516"/>
    </source>
</evidence>
<evidence type="ECO:0000256" key="19">
    <source>
        <dbReference type="ARBA" id="ARBA00049386"/>
    </source>
</evidence>
<evidence type="ECO:0000256" key="15">
    <source>
        <dbReference type="ARBA" id="ARBA00047570"/>
    </source>
</evidence>